<proteinExistence type="inferred from homology"/>
<dbReference type="PROSITE" id="PS00557">
    <property type="entry name" value="FMN_HYDROXY_ACID_DH_1"/>
    <property type="match status" value="1"/>
</dbReference>
<dbReference type="GO" id="GO:0016614">
    <property type="term" value="F:oxidoreductase activity, acting on CH-OH group of donors"/>
    <property type="evidence" value="ECO:0007669"/>
    <property type="project" value="UniProtKB-ARBA"/>
</dbReference>
<dbReference type="PIRSF" id="PIRSF000138">
    <property type="entry name" value="Al-hdrx_acd_dh"/>
    <property type="match status" value="1"/>
</dbReference>
<dbReference type="InterPro" id="IPR008259">
    <property type="entry name" value="FMN_hydac_DH_AS"/>
</dbReference>
<reference evidence="7" key="1">
    <citation type="submission" date="2020-05" db="EMBL/GenBank/DDBJ databases">
        <authorList>
            <person name="Chiriac C."/>
            <person name="Salcher M."/>
            <person name="Ghai R."/>
            <person name="Kavagutti S V."/>
        </authorList>
    </citation>
    <scope>NUCLEOTIDE SEQUENCE</scope>
</reference>
<dbReference type="Gene3D" id="3.20.20.70">
    <property type="entry name" value="Aldolase class I"/>
    <property type="match status" value="1"/>
</dbReference>
<dbReference type="CDD" id="cd02809">
    <property type="entry name" value="alpha_hydroxyacid_oxid_FMN"/>
    <property type="match status" value="1"/>
</dbReference>
<dbReference type="PANTHER" id="PTHR10578:SF107">
    <property type="entry name" value="2-HYDROXYACID OXIDASE 1"/>
    <property type="match status" value="1"/>
</dbReference>
<gene>
    <name evidence="7" type="ORF">UFOPK1827_01044</name>
</gene>
<name>A0A6J6H7Q1_9ZZZZ</name>
<dbReference type="GO" id="GO:0010181">
    <property type="term" value="F:FMN binding"/>
    <property type="evidence" value="ECO:0007669"/>
    <property type="project" value="InterPro"/>
</dbReference>
<dbReference type="InterPro" id="IPR000262">
    <property type="entry name" value="FMN-dep_DH"/>
</dbReference>
<dbReference type="EMBL" id="CAEZUO010000045">
    <property type="protein sequence ID" value="CAB4607375.1"/>
    <property type="molecule type" value="Genomic_DNA"/>
</dbReference>
<dbReference type="InterPro" id="IPR037396">
    <property type="entry name" value="FMN_HAD"/>
</dbReference>
<dbReference type="PANTHER" id="PTHR10578">
    <property type="entry name" value="S -2-HYDROXY-ACID OXIDASE-RELATED"/>
    <property type="match status" value="1"/>
</dbReference>
<evidence type="ECO:0000256" key="3">
    <source>
        <dbReference type="ARBA" id="ARBA00022643"/>
    </source>
</evidence>
<evidence type="ECO:0000256" key="4">
    <source>
        <dbReference type="ARBA" id="ARBA00023002"/>
    </source>
</evidence>
<protein>
    <submittedName>
        <fullName evidence="7">Unannotated protein</fullName>
    </submittedName>
</protein>
<evidence type="ECO:0000256" key="2">
    <source>
        <dbReference type="ARBA" id="ARBA00022630"/>
    </source>
</evidence>
<comment type="cofactor">
    <cofactor evidence="1">
        <name>FMN</name>
        <dbReference type="ChEBI" id="CHEBI:58210"/>
    </cofactor>
</comment>
<dbReference type="AlphaFoldDB" id="A0A6J6H7Q1"/>
<keyword evidence="2" id="KW-0285">Flavoprotein</keyword>
<dbReference type="PROSITE" id="PS51349">
    <property type="entry name" value="FMN_HYDROXY_ACID_DH_2"/>
    <property type="match status" value="1"/>
</dbReference>
<organism evidence="7">
    <name type="scientific">freshwater metagenome</name>
    <dbReference type="NCBI Taxonomy" id="449393"/>
    <lineage>
        <taxon>unclassified sequences</taxon>
        <taxon>metagenomes</taxon>
        <taxon>ecological metagenomes</taxon>
    </lineage>
</organism>
<keyword evidence="4" id="KW-0560">Oxidoreductase</keyword>
<dbReference type="Pfam" id="PF01070">
    <property type="entry name" value="FMN_dh"/>
    <property type="match status" value="1"/>
</dbReference>
<evidence type="ECO:0000256" key="5">
    <source>
        <dbReference type="ARBA" id="ARBA00024042"/>
    </source>
</evidence>
<feature type="domain" description="FMN hydroxy acid dehydrogenase" evidence="6">
    <location>
        <begin position="49"/>
        <end position="433"/>
    </location>
</feature>
<dbReference type="SUPFAM" id="SSF51395">
    <property type="entry name" value="FMN-linked oxidoreductases"/>
    <property type="match status" value="1"/>
</dbReference>
<sequence>MSPTWGLASFLGNVFSCEGVEVVSALRQLRETLRSVLQLKPIELHPTRRRLARSASVADMRLIAKRRLPRGVFDYIDGGAEDERTLRANSDAFAKVTFRPRVLRGVTDIDVSGRVLGESTAFPFIMAPTGFTRIADPQGELAVARAAERAGLPYTLSTLGTRSIEEVRTAAPDARLWFQVYAWRDRALVADMVRRAALCNYEALMLTVDTAVFGRRERDLRRGFSLPPKIGPGTFIDGALHPEWTLSFLRSEPIRFANVVGADVGDGSSPVDLAGYINSQFDPGLSWSDVEWLRSLWAGPIIVKGIQTVDDAVIAAEMGVEAIALSNHGGRQLDDAPAIFDLIAPVADAVSDRIEIISDGGIRRGSDIVKAMAAGATACMGGRAYLYALGAAGEAGVDQLLATWSEDIRRTLALLGVSSMSELDRDVLGPPRTNS</sequence>
<comment type="similarity">
    <text evidence="5">Belongs to the FMN-dependent alpha-hydroxy acid dehydrogenase family.</text>
</comment>
<dbReference type="InterPro" id="IPR013785">
    <property type="entry name" value="Aldolase_TIM"/>
</dbReference>
<dbReference type="FunFam" id="3.20.20.70:FF:000029">
    <property type="entry name" value="L-lactate dehydrogenase"/>
    <property type="match status" value="1"/>
</dbReference>
<evidence type="ECO:0000256" key="1">
    <source>
        <dbReference type="ARBA" id="ARBA00001917"/>
    </source>
</evidence>
<keyword evidence="3" id="KW-0288">FMN</keyword>
<dbReference type="InterPro" id="IPR012133">
    <property type="entry name" value="Alpha-hydoxy_acid_DH_FMN"/>
</dbReference>
<accession>A0A6J6H7Q1</accession>
<evidence type="ECO:0000259" key="6">
    <source>
        <dbReference type="PROSITE" id="PS51349"/>
    </source>
</evidence>
<evidence type="ECO:0000313" key="7">
    <source>
        <dbReference type="EMBL" id="CAB4607375.1"/>
    </source>
</evidence>